<evidence type="ECO:0000313" key="4">
    <source>
        <dbReference type="Proteomes" id="UP000779900"/>
    </source>
</evidence>
<dbReference type="AlphaFoldDB" id="A0A937XBZ8"/>
<evidence type="ECO:0000259" key="2">
    <source>
        <dbReference type="Pfam" id="PF05168"/>
    </source>
</evidence>
<name>A0A937XBZ8_UNCW3</name>
<evidence type="ECO:0000256" key="1">
    <source>
        <dbReference type="ARBA" id="ARBA00038248"/>
    </source>
</evidence>
<dbReference type="Pfam" id="PF05168">
    <property type="entry name" value="HEPN"/>
    <property type="match status" value="1"/>
</dbReference>
<protein>
    <submittedName>
        <fullName evidence="3">HEPN domain-containing protein</fullName>
    </submittedName>
</protein>
<proteinExistence type="inferred from homology"/>
<organism evidence="3 4">
    <name type="scientific">candidate division WOR-3 bacterium</name>
    <dbReference type="NCBI Taxonomy" id="2052148"/>
    <lineage>
        <taxon>Bacteria</taxon>
        <taxon>Bacteria division WOR-3</taxon>
    </lineage>
</organism>
<dbReference type="InterPro" id="IPR052226">
    <property type="entry name" value="UPF0332_toxin"/>
</dbReference>
<dbReference type="InterPro" id="IPR007842">
    <property type="entry name" value="HEPN_dom"/>
</dbReference>
<comment type="similarity">
    <text evidence="1">Belongs to the UPF0332 family.</text>
</comment>
<feature type="domain" description="HEPN" evidence="2">
    <location>
        <begin position="6"/>
        <end position="119"/>
    </location>
</feature>
<reference evidence="3" key="1">
    <citation type="submission" date="2019-03" db="EMBL/GenBank/DDBJ databases">
        <title>Lake Tanganyika Metagenome-Assembled Genomes (MAGs).</title>
        <authorList>
            <person name="Tran P."/>
        </authorList>
    </citation>
    <scope>NUCLEOTIDE SEQUENCE</scope>
    <source>
        <strain evidence="3">K_DeepCast_150m_m2_040</strain>
    </source>
</reference>
<evidence type="ECO:0000313" key="3">
    <source>
        <dbReference type="EMBL" id="MBM3330422.1"/>
    </source>
</evidence>
<gene>
    <name evidence="3" type="ORF">FJY68_01065</name>
</gene>
<accession>A0A937XBZ8</accession>
<dbReference type="PANTHER" id="PTHR36565:SF1">
    <property type="entry name" value="UPF0332 PROTEIN TM_1000"/>
    <property type="match status" value="1"/>
</dbReference>
<dbReference type="PANTHER" id="PTHR36565">
    <property type="entry name" value="UPF0332 PROTEIN TM_1000"/>
    <property type="match status" value="1"/>
</dbReference>
<dbReference type="Proteomes" id="UP000779900">
    <property type="component" value="Unassembled WGS sequence"/>
</dbReference>
<dbReference type="Gene3D" id="1.20.120.330">
    <property type="entry name" value="Nucleotidyltransferases domain 2"/>
    <property type="match status" value="1"/>
</dbReference>
<sequence length="131" mass="14285">MNEQQRALLAKARESLDVAREIDARGSHGFAASRAYYAMFYVVEALLLDDGLEYGSHSALIAAFGERFQKPGRVPAGFHRMLLDAAECRQLGDYEVNVEVSAGMAGEQIANAQRFVDLAQGMLGSSTENAR</sequence>
<dbReference type="EMBL" id="VGIR01000003">
    <property type="protein sequence ID" value="MBM3330422.1"/>
    <property type="molecule type" value="Genomic_DNA"/>
</dbReference>
<comment type="caution">
    <text evidence="3">The sequence shown here is derived from an EMBL/GenBank/DDBJ whole genome shotgun (WGS) entry which is preliminary data.</text>
</comment>